<dbReference type="AlphaFoldDB" id="A0A2U8FFU5"/>
<evidence type="ECO:0000313" key="1">
    <source>
        <dbReference type="EMBL" id="AWI34908.1"/>
    </source>
</evidence>
<sequence length="69" mass="7499">MFFKPSKLVSAFFECSVCGLPPIFLANSKSSSLSSLESVLNAKSLAACMFCVPVMFSLRSFGEYFPGIM</sequence>
<accession>A0A2U8FFU5</accession>
<dbReference type="RefSeq" id="WP_108911679.1">
    <property type="nucleotide sequence ID" value="NZ_CP021886.1"/>
</dbReference>
<dbReference type="Proteomes" id="UP000244890">
    <property type="component" value="Chromosome"/>
</dbReference>
<evidence type="ECO:0000313" key="2">
    <source>
        <dbReference type="Proteomes" id="UP000244890"/>
    </source>
</evidence>
<protein>
    <submittedName>
        <fullName evidence="1">Uncharacterized protein</fullName>
    </submittedName>
</protein>
<name>A0A2U8FFU5_9HELI</name>
<dbReference type="KEGG" id="had:CDV25_09140"/>
<dbReference type="EMBL" id="CP021886">
    <property type="protein sequence ID" value="AWI34908.1"/>
    <property type="molecule type" value="Genomic_DNA"/>
</dbReference>
<proteinExistence type="predicted"/>
<reference evidence="1 2" key="1">
    <citation type="submission" date="2017-06" db="EMBL/GenBank/DDBJ databases">
        <title>Complete genome of Helicobacter apodemus.</title>
        <authorList>
            <person name="Cho S."/>
        </authorList>
    </citation>
    <scope>NUCLEOTIDE SEQUENCE [LARGE SCALE GENOMIC DNA]</scope>
    <source>
        <strain evidence="2">SNUVETPUB-15-01</strain>
    </source>
</reference>
<organism evidence="1 2">
    <name type="scientific">Helicobacter apodemus</name>
    <dbReference type="NCBI Taxonomy" id="135569"/>
    <lineage>
        <taxon>Bacteria</taxon>
        <taxon>Pseudomonadati</taxon>
        <taxon>Campylobacterota</taxon>
        <taxon>Epsilonproteobacteria</taxon>
        <taxon>Campylobacterales</taxon>
        <taxon>Helicobacteraceae</taxon>
        <taxon>Helicobacter</taxon>
    </lineage>
</organism>
<gene>
    <name evidence="1" type="ORF">CDV25_09140</name>
</gene>